<comment type="caution">
    <text evidence="2">The sequence shown here is derived from an EMBL/GenBank/DDBJ whole genome shotgun (WGS) entry which is preliminary data.</text>
</comment>
<dbReference type="STRING" id="71717.A0A4Y7T8D0"/>
<gene>
    <name evidence="2" type="ORF">FA13DRAFT_1733724</name>
</gene>
<feature type="region of interest" description="Disordered" evidence="1">
    <location>
        <begin position="385"/>
        <end position="469"/>
    </location>
</feature>
<evidence type="ECO:0000313" key="3">
    <source>
        <dbReference type="Proteomes" id="UP000298030"/>
    </source>
</evidence>
<organism evidence="2 3">
    <name type="scientific">Coprinellus micaceus</name>
    <name type="common">Glistening ink-cap mushroom</name>
    <name type="synonym">Coprinus micaceus</name>
    <dbReference type="NCBI Taxonomy" id="71717"/>
    <lineage>
        <taxon>Eukaryota</taxon>
        <taxon>Fungi</taxon>
        <taxon>Dikarya</taxon>
        <taxon>Basidiomycota</taxon>
        <taxon>Agaricomycotina</taxon>
        <taxon>Agaricomycetes</taxon>
        <taxon>Agaricomycetidae</taxon>
        <taxon>Agaricales</taxon>
        <taxon>Agaricineae</taxon>
        <taxon>Psathyrellaceae</taxon>
        <taxon>Coprinellus</taxon>
    </lineage>
</organism>
<dbReference type="AlphaFoldDB" id="A0A4Y7T8D0"/>
<sequence length="506" mass="55172">MSEPRTDDRPQAKLDMLGGSQSAAIGTVDTRVVGGNMYSTTFSYTSNVFAAPPPEGSSGSTGDTQAQPSGALSLYSNAMELRTLLQRILRPFWVNAQLDPGVKDSFLLSNLGEDSDPPLPTKTPGEAYVSAMLHAGKGLPCWKPRPRRPIRDGVGVIIGDVGIFSIEGGFRKIFNIWDDEDFIRNSPSASSYGLPYQAPSRPWPFTEPNELVQGESVVRGVWSETVYEPDNQNIARFEFHHLDPHKQGAVLAMTSAGKLEELDESDRIDLREFISRHAGLIYAYANGIRPIDNHEALYIISGCIKSETWGLAAFTDPVMHPLHVPRLMRMPNANDSDPQQSTQPTFVWRSLGTFDAYVGRSCVDGSRDQTLFLRGFKLDFSETFRAQEKRKGPPFSKGHGSGGSKDGSFQSPDPNKGYPGKEKPGGNGGDRDPSPSSGPQGGSGGPSDSVEMNPDIIISSFPDDPSEESFHPCDIVNKFLLTKTGLDFSLSHDDDWTHLVGKCTVS</sequence>
<keyword evidence="3" id="KW-1185">Reference proteome</keyword>
<evidence type="ECO:0000313" key="2">
    <source>
        <dbReference type="EMBL" id="TEB30413.1"/>
    </source>
</evidence>
<proteinExistence type="predicted"/>
<reference evidence="2 3" key="1">
    <citation type="journal article" date="2019" name="Nat. Ecol. Evol.">
        <title>Megaphylogeny resolves global patterns of mushroom evolution.</title>
        <authorList>
            <person name="Varga T."/>
            <person name="Krizsan K."/>
            <person name="Foldi C."/>
            <person name="Dima B."/>
            <person name="Sanchez-Garcia M."/>
            <person name="Sanchez-Ramirez S."/>
            <person name="Szollosi G.J."/>
            <person name="Szarkandi J.G."/>
            <person name="Papp V."/>
            <person name="Albert L."/>
            <person name="Andreopoulos W."/>
            <person name="Angelini C."/>
            <person name="Antonin V."/>
            <person name="Barry K.W."/>
            <person name="Bougher N.L."/>
            <person name="Buchanan P."/>
            <person name="Buyck B."/>
            <person name="Bense V."/>
            <person name="Catcheside P."/>
            <person name="Chovatia M."/>
            <person name="Cooper J."/>
            <person name="Damon W."/>
            <person name="Desjardin D."/>
            <person name="Finy P."/>
            <person name="Geml J."/>
            <person name="Haridas S."/>
            <person name="Hughes K."/>
            <person name="Justo A."/>
            <person name="Karasinski D."/>
            <person name="Kautmanova I."/>
            <person name="Kiss B."/>
            <person name="Kocsube S."/>
            <person name="Kotiranta H."/>
            <person name="LaButti K.M."/>
            <person name="Lechner B.E."/>
            <person name="Liimatainen K."/>
            <person name="Lipzen A."/>
            <person name="Lukacs Z."/>
            <person name="Mihaltcheva S."/>
            <person name="Morgado L.N."/>
            <person name="Niskanen T."/>
            <person name="Noordeloos M.E."/>
            <person name="Ohm R.A."/>
            <person name="Ortiz-Santana B."/>
            <person name="Ovrebo C."/>
            <person name="Racz N."/>
            <person name="Riley R."/>
            <person name="Savchenko A."/>
            <person name="Shiryaev A."/>
            <person name="Soop K."/>
            <person name="Spirin V."/>
            <person name="Szebenyi C."/>
            <person name="Tomsovsky M."/>
            <person name="Tulloss R.E."/>
            <person name="Uehling J."/>
            <person name="Grigoriev I.V."/>
            <person name="Vagvolgyi C."/>
            <person name="Papp T."/>
            <person name="Martin F.M."/>
            <person name="Miettinen O."/>
            <person name="Hibbett D.S."/>
            <person name="Nagy L.G."/>
        </authorList>
    </citation>
    <scope>NUCLEOTIDE SEQUENCE [LARGE SCALE GENOMIC DNA]</scope>
    <source>
        <strain evidence="2 3">FP101781</strain>
    </source>
</reference>
<feature type="compositionally biased region" description="Basic and acidic residues" evidence="1">
    <location>
        <begin position="419"/>
        <end position="433"/>
    </location>
</feature>
<name>A0A4Y7T8D0_COPMI</name>
<dbReference type="EMBL" id="QPFP01000023">
    <property type="protein sequence ID" value="TEB30413.1"/>
    <property type="molecule type" value="Genomic_DNA"/>
</dbReference>
<protein>
    <submittedName>
        <fullName evidence="2">Uncharacterized protein</fullName>
    </submittedName>
</protein>
<dbReference type="Proteomes" id="UP000298030">
    <property type="component" value="Unassembled WGS sequence"/>
</dbReference>
<accession>A0A4Y7T8D0</accession>
<evidence type="ECO:0000256" key="1">
    <source>
        <dbReference type="SAM" id="MobiDB-lite"/>
    </source>
</evidence>
<dbReference type="OrthoDB" id="2662290at2759"/>
<feature type="non-terminal residue" evidence="2">
    <location>
        <position position="506"/>
    </location>
</feature>